<comment type="similarity">
    <text evidence="17">Belongs to the protein kinase superfamily. Ser/Thr protein kinase family.</text>
</comment>
<evidence type="ECO:0000256" key="12">
    <source>
        <dbReference type="ARBA" id="ARBA00023157"/>
    </source>
</evidence>
<evidence type="ECO:0000256" key="3">
    <source>
        <dbReference type="ARBA" id="ARBA00022536"/>
    </source>
</evidence>
<dbReference type="InterPro" id="IPR000719">
    <property type="entry name" value="Prot_kinase_dom"/>
</dbReference>
<dbReference type="PROSITE" id="PS50948">
    <property type="entry name" value="PAN"/>
    <property type="match status" value="1"/>
</dbReference>
<feature type="compositionally biased region" description="Polar residues" evidence="19">
    <location>
        <begin position="826"/>
        <end position="850"/>
    </location>
</feature>
<evidence type="ECO:0000256" key="1">
    <source>
        <dbReference type="ARBA" id="ARBA00004167"/>
    </source>
</evidence>
<dbReference type="InterPro" id="IPR051343">
    <property type="entry name" value="G-type_lectin_kinases/EP1-like"/>
</dbReference>
<dbReference type="PANTHER" id="PTHR47976:SF52">
    <property type="entry name" value="PROTEIN KINASE DOMAIN-CONTAINING PROTEIN"/>
    <property type="match status" value="1"/>
</dbReference>
<dbReference type="CDD" id="cd14066">
    <property type="entry name" value="STKc_IRAK"/>
    <property type="match status" value="1"/>
</dbReference>
<evidence type="ECO:0000256" key="11">
    <source>
        <dbReference type="ARBA" id="ARBA00023136"/>
    </source>
</evidence>
<keyword evidence="9 17" id="KW-0067">ATP-binding</keyword>
<evidence type="ECO:0000256" key="10">
    <source>
        <dbReference type="ARBA" id="ARBA00022989"/>
    </source>
</evidence>
<dbReference type="CDD" id="cd00028">
    <property type="entry name" value="B_lectin"/>
    <property type="match status" value="1"/>
</dbReference>
<feature type="binding site" evidence="18">
    <location>
        <position position="525"/>
    </location>
    <ligand>
        <name>ATP</name>
        <dbReference type="ChEBI" id="CHEBI:30616"/>
    </ligand>
</feature>
<feature type="domain" description="Apple" evidence="23">
    <location>
        <begin position="319"/>
        <end position="410"/>
    </location>
</feature>
<evidence type="ECO:0000259" key="21">
    <source>
        <dbReference type="PROSITE" id="PS50011"/>
    </source>
</evidence>
<dbReference type="Proteomes" id="UP000826271">
    <property type="component" value="Unassembled WGS sequence"/>
</dbReference>
<keyword evidence="7 17" id="KW-0547">Nucleotide-binding</keyword>
<dbReference type="InterPro" id="IPR024171">
    <property type="entry name" value="SRK-like_kinase"/>
</dbReference>
<evidence type="ECO:0000256" key="16">
    <source>
        <dbReference type="ARBA" id="ARBA00048679"/>
    </source>
</evidence>
<feature type="transmembrane region" description="Helical" evidence="20">
    <location>
        <begin position="426"/>
        <end position="451"/>
    </location>
</feature>
<dbReference type="GO" id="GO:0016020">
    <property type="term" value="C:membrane"/>
    <property type="evidence" value="ECO:0007669"/>
    <property type="project" value="UniProtKB-SubCell"/>
</dbReference>
<dbReference type="InterPro" id="IPR017441">
    <property type="entry name" value="Protein_kinase_ATP_BS"/>
</dbReference>
<evidence type="ECO:0000259" key="22">
    <source>
        <dbReference type="PROSITE" id="PS50927"/>
    </source>
</evidence>
<dbReference type="EMBL" id="WHWC01000008">
    <property type="protein sequence ID" value="KAG8378294.1"/>
    <property type="molecule type" value="Genomic_DNA"/>
</dbReference>
<dbReference type="FunFam" id="3.30.200.20:FF:000178">
    <property type="entry name" value="serine/threonine-protein kinase PBS1-like"/>
    <property type="match status" value="1"/>
</dbReference>
<dbReference type="SMART" id="SM00220">
    <property type="entry name" value="S_TKc"/>
    <property type="match status" value="1"/>
</dbReference>
<evidence type="ECO:0000259" key="23">
    <source>
        <dbReference type="PROSITE" id="PS50948"/>
    </source>
</evidence>
<dbReference type="PIRSF" id="PIRSF000641">
    <property type="entry name" value="SRK"/>
    <property type="match status" value="1"/>
</dbReference>
<evidence type="ECO:0000256" key="19">
    <source>
        <dbReference type="SAM" id="MobiDB-lite"/>
    </source>
</evidence>
<dbReference type="Gene3D" id="3.30.200.20">
    <property type="entry name" value="Phosphorylase Kinase, domain 1"/>
    <property type="match status" value="1"/>
</dbReference>
<comment type="catalytic activity">
    <reaction evidence="15 17">
        <text>L-threonyl-[protein] + ATP = O-phospho-L-threonyl-[protein] + ADP + H(+)</text>
        <dbReference type="Rhea" id="RHEA:46608"/>
        <dbReference type="Rhea" id="RHEA-COMP:11060"/>
        <dbReference type="Rhea" id="RHEA-COMP:11605"/>
        <dbReference type="ChEBI" id="CHEBI:15378"/>
        <dbReference type="ChEBI" id="CHEBI:30013"/>
        <dbReference type="ChEBI" id="CHEBI:30616"/>
        <dbReference type="ChEBI" id="CHEBI:61977"/>
        <dbReference type="ChEBI" id="CHEBI:456216"/>
        <dbReference type="EC" id="2.7.11.1"/>
    </reaction>
</comment>
<dbReference type="PROSITE" id="PS50927">
    <property type="entry name" value="BULB_LECTIN"/>
    <property type="match status" value="1"/>
</dbReference>
<dbReference type="AlphaFoldDB" id="A0AAV6X7E3"/>
<keyword evidence="4 17" id="KW-0808">Transferase</keyword>
<name>A0AAV6X7E3_9LAMI</name>
<keyword evidence="11 20" id="KW-0472">Membrane</keyword>
<dbReference type="FunFam" id="2.90.10.10:FF:000023">
    <property type="entry name" value="G-type lectin S-receptor-like serine/threonine-protein kinase"/>
    <property type="match status" value="1"/>
</dbReference>
<evidence type="ECO:0000256" key="7">
    <source>
        <dbReference type="ARBA" id="ARBA00022741"/>
    </source>
</evidence>
<evidence type="ECO:0000256" key="14">
    <source>
        <dbReference type="ARBA" id="ARBA00023180"/>
    </source>
</evidence>
<evidence type="ECO:0000256" key="8">
    <source>
        <dbReference type="ARBA" id="ARBA00022777"/>
    </source>
</evidence>
<dbReference type="FunFam" id="1.10.510.10:FF:000621">
    <property type="entry name" value="Serine/threonine-protein kinase"/>
    <property type="match status" value="1"/>
</dbReference>
<dbReference type="SUPFAM" id="SSF56112">
    <property type="entry name" value="Protein kinase-like (PK-like)"/>
    <property type="match status" value="1"/>
</dbReference>
<dbReference type="Gene3D" id="2.90.10.10">
    <property type="entry name" value="Bulb-type lectin domain"/>
    <property type="match status" value="1"/>
</dbReference>
<evidence type="ECO:0000256" key="4">
    <source>
        <dbReference type="ARBA" id="ARBA00022679"/>
    </source>
</evidence>
<evidence type="ECO:0000256" key="6">
    <source>
        <dbReference type="ARBA" id="ARBA00022729"/>
    </source>
</evidence>
<dbReference type="PROSITE" id="PS00107">
    <property type="entry name" value="PROTEIN_KINASE_ATP"/>
    <property type="match status" value="1"/>
</dbReference>
<keyword evidence="3" id="KW-0245">EGF-like domain</keyword>
<keyword evidence="5 20" id="KW-0812">Transmembrane</keyword>
<accession>A0AAV6X7E3</accession>
<evidence type="ECO:0000313" key="25">
    <source>
        <dbReference type="Proteomes" id="UP000826271"/>
    </source>
</evidence>
<dbReference type="GO" id="GO:0004674">
    <property type="term" value="F:protein serine/threonine kinase activity"/>
    <property type="evidence" value="ECO:0007669"/>
    <property type="project" value="UniProtKB-KW"/>
</dbReference>
<dbReference type="InterPro" id="IPR011009">
    <property type="entry name" value="Kinase-like_dom_sf"/>
</dbReference>
<feature type="compositionally biased region" description="Basic and acidic residues" evidence="19">
    <location>
        <begin position="811"/>
        <end position="825"/>
    </location>
</feature>
<comment type="catalytic activity">
    <reaction evidence="16 17">
        <text>L-seryl-[protein] + ATP = O-phospho-L-seryl-[protein] + ADP + H(+)</text>
        <dbReference type="Rhea" id="RHEA:17989"/>
        <dbReference type="Rhea" id="RHEA-COMP:9863"/>
        <dbReference type="Rhea" id="RHEA-COMP:11604"/>
        <dbReference type="ChEBI" id="CHEBI:15378"/>
        <dbReference type="ChEBI" id="CHEBI:29999"/>
        <dbReference type="ChEBI" id="CHEBI:30616"/>
        <dbReference type="ChEBI" id="CHEBI:83421"/>
        <dbReference type="ChEBI" id="CHEBI:456216"/>
        <dbReference type="EC" id="2.7.11.1"/>
    </reaction>
</comment>
<evidence type="ECO:0000256" key="2">
    <source>
        <dbReference type="ARBA" id="ARBA00022527"/>
    </source>
</evidence>
<keyword evidence="10 20" id="KW-1133">Transmembrane helix</keyword>
<keyword evidence="12" id="KW-1015">Disulfide bond</keyword>
<feature type="domain" description="Protein kinase" evidence="21">
    <location>
        <begin position="496"/>
        <end position="789"/>
    </location>
</feature>
<protein>
    <recommendedName>
        <fullName evidence="17">Receptor-like serine/threonine-protein kinase</fullName>
        <ecNumber evidence="17">2.7.11.1</ecNumber>
    </recommendedName>
</protein>
<evidence type="ECO:0000256" key="20">
    <source>
        <dbReference type="SAM" id="Phobius"/>
    </source>
</evidence>
<evidence type="ECO:0000256" key="15">
    <source>
        <dbReference type="ARBA" id="ARBA00047899"/>
    </source>
</evidence>
<dbReference type="GO" id="GO:0005524">
    <property type="term" value="F:ATP binding"/>
    <property type="evidence" value="ECO:0007669"/>
    <property type="project" value="UniProtKB-UniRule"/>
</dbReference>
<keyword evidence="2 17" id="KW-0723">Serine/threonine-protein kinase</keyword>
<keyword evidence="14" id="KW-0325">Glycoprotein</keyword>
<dbReference type="InterPro" id="IPR001480">
    <property type="entry name" value="Bulb-type_lectin_dom"/>
</dbReference>
<dbReference type="InterPro" id="IPR003609">
    <property type="entry name" value="Pan_app"/>
</dbReference>
<evidence type="ECO:0000256" key="18">
    <source>
        <dbReference type="PROSITE-ProRule" id="PRU10141"/>
    </source>
</evidence>
<evidence type="ECO:0000256" key="13">
    <source>
        <dbReference type="ARBA" id="ARBA00023170"/>
    </source>
</evidence>
<keyword evidence="6" id="KW-0732">Signal</keyword>
<keyword evidence="8 17" id="KW-0418">Kinase</keyword>
<evidence type="ECO:0000256" key="17">
    <source>
        <dbReference type="PIRNR" id="PIRNR000641"/>
    </source>
</evidence>
<dbReference type="Pfam" id="PF00069">
    <property type="entry name" value="Pkinase"/>
    <property type="match status" value="1"/>
</dbReference>
<organism evidence="24 25">
    <name type="scientific">Buddleja alternifolia</name>
    <dbReference type="NCBI Taxonomy" id="168488"/>
    <lineage>
        <taxon>Eukaryota</taxon>
        <taxon>Viridiplantae</taxon>
        <taxon>Streptophyta</taxon>
        <taxon>Embryophyta</taxon>
        <taxon>Tracheophyta</taxon>
        <taxon>Spermatophyta</taxon>
        <taxon>Magnoliopsida</taxon>
        <taxon>eudicotyledons</taxon>
        <taxon>Gunneridae</taxon>
        <taxon>Pentapetalae</taxon>
        <taxon>asterids</taxon>
        <taxon>lamiids</taxon>
        <taxon>Lamiales</taxon>
        <taxon>Scrophulariaceae</taxon>
        <taxon>Buddlejeae</taxon>
        <taxon>Buddleja</taxon>
    </lineage>
</organism>
<gene>
    <name evidence="24" type="ORF">BUALT_Bualt08G0122500</name>
</gene>
<dbReference type="SMART" id="SM00108">
    <property type="entry name" value="B_lectin"/>
    <property type="match status" value="1"/>
</dbReference>
<dbReference type="Pfam" id="PF01453">
    <property type="entry name" value="B_lectin"/>
    <property type="match status" value="1"/>
</dbReference>
<feature type="domain" description="Bulb-type lectin" evidence="22">
    <location>
        <begin position="20"/>
        <end position="137"/>
    </location>
</feature>
<dbReference type="Gene3D" id="1.10.510.10">
    <property type="entry name" value="Transferase(Phosphotransferase) domain 1"/>
    <property type="match status" value="1"/>
</dbReference>
<evidence type="ECO:0000256" key="5">
    <source>
        <dbReference type="ARBA" id="ARBA00022692"/>
    </source>
</evidence>
<dbReference type="InterPro" id="IPR036426">
    <property type="entry name" value="Bulb-type_lectin_dom_sf"/>
</dbReference>
<keyword evidence="13" id="KW-0675">Receptor</keyword>
<comment type="caution">
    <text evidence="24">The sequence shown here is derived from an EMBL/GenBank/DDBJ whole genome shotgun (WGS) entry which is preliminary data.</text>
</comment>
<evidence type="ECO:0000256" key="9">
    <source>
        <dbReference type="ARBA" id="ARBA00022840"/>
    </source>
</evidence>
<dbReference type="PROSITE" id="PS00108">
    <property type="entry name" value="PROTEIN_KINASE_ST"/>
    <property type="match status" value="1"/>
</dbReference>
<sequence length="850" mass="93743">MYYVVSIDHQSLSEFAYPNFIASSIKFADADGSFLFSRNGAFKASMFNPGAQHARFYLCIIHVESNTVIWSANRDSPVSESGTMSLTTKGISINDENGSLKWSTPPFKSLVSALLLTETGNLILLGQSNFTLWESFRNPTDTIAIGQKLHVETILSSAVSSDDLSTGDYRLALSASDAILQWQGLTYWKLSMVPTAYVNSNYAGEYMEINQTGLYLFGQNGSAIVIQVNLPRSEFRIAKVDNSGQLIVSSFSGANQIQQFVGPVDECRIPFICGKIGLCNGGISVNTPLCSCPLSFRMTSNDTPNCVPADSSYSLPASCNSTDKSSNLNSLNLSYLQLGYSVDYFANDFTRPTKYGVNLSLCQNLCSNDCSCTGIFYENSSGSCYILENKLGSVMLTSTNSGRVGFIKTLVRASPTKYGGFENDAFGFPAVAVLLPLCGTLFIFIIGILLWRRYRLSNVRNEKVRFSTFPSSPELEFSIPGLPLRYEYEQLKSATQNFKTRIGTGGFGTVYKGILPDKTLVAVKKITNIGVRGKKDFCTEIAVIGNIHHVNLVRLKGFCTQWKQWLLVYEYMNRGSLDKTLFGNGPVLVWQTRVEIAIGTARGIAYLHSGCEKKIIHCDVKPENILLHDHFHAKLSDFGLSKLLNREQSSQFTTMRGTRGYLAPEWLTSSAISDKTDVYSFGMVLLEIVSGRKNCSSNKQGLDENNNGGGNLSLQRIAYFPLYALEMHEQGRYLDLVDPRLRGRVTSGDVEKLVRVALCCVHEEPGLRPAMVSVVGMLEGEIPLSNPRMESLNFLRFYGRRFSEGSTLEEAGGHDDMKSDSDENASRTSTRSLSNASFTPISSQQISGPR</sequence>
<keyword evidence="25" id="KW-1185">Reference proteome</keyword>
<dbReference type="PROSITE" id="PS50011">
    <property type="entry name" value="PROTEIN_KINASE_DOM"/>
    <property type="match status" value="1"/>
</dbReference>
<evidence type="ECO:0000313" key="24">
    <source>
        <dbReference type="EMBL" id="KAG8378294.1"/>
    </source>
</evidence>
<feature type="region of interest" description="Disordered" evidence="19">
    <location>
        <begin position="808"/>
        <end position="850"/>
    </location>
</feature>
<comment type="subcellular location">
    <subcellularLocation>
        <location evidence="1">Membrane</location>
        <topology evidence="1">Single-pass membrane protein</topology>
    </subcellularLocation>
</comment>
<dbReference type="PANTHER" id="PTHR47976">
    <property type="entry name" value="G-TYPE LECTIN S-RECEPTOR-LIKE SERINE/THREONINE-PROTEIN KINASE SD2-5"/>
    <property type="match status" value="1"/>
</dbReference>
<dbReference type="EC" id="2.7.11.1" evidence="17"/>
<proteinExistence type="inferred from homology"/>
<reference evidence="24" key="1">
    <citation type="submission" date="2019-10" db="EMBL/GenBank/DDBJ databases">
        <authorList>
            <person name="Zhang R."/>
            <person name="Pan Y."/>
            <person name="Wang J."/>
            <person name="Ma R."/>
            <person name="Yu S."/>
        </authorList>
    </citation>
    <scope>NUCLEOTIDE SEQUENCE</scope>
    <source>
        <strain evidence="24">LA-IB0</strain>
        <tissue evidence="24">Leaf</tissue>
    </source>
</reference>
<dbReference type="SUPFAM" id="SSF51110">
    <property type="entry name" value="alpha-D-mannose-specific plant lectins"/>
    <property type="match status" value="1"/>
</dbReference>
<dbReference type="InterPro" id="IPR008271">
    <property type="entry name" value="Ser/Thr_kinase_AS"/>
</dbReference>